<dbReference type="EMBL" id="RHGB01000004">
    <property type="protein sequence ID" value="RNL66327.1"/>
    <property type="molecule type" value="Genomic_DNA"/>
</dbReference>
<reference evidence="3 4" key="1">
    <citation type="submission" date="2018-10" db="EMBL/GenBank/DDBJ databases">
        <title>Draft genome sequence of Zhongshania sp. DSW25-10.</title>
        <authorList>
            <person name="Oh J."/>
        </authorList>
    </citation>
    <scope>NUCLEOTIDE SEQUENCE [LARGE SCALE GENOMIC DNA]</scope>
    <source>
        <strain evidence="3 4">DSW25-10</strain>
    </source>
</reference>
<dbReference type="Gene3D" id="3.60.15.10">
    <property type="entry name" value="Ribonuclease Z/Hydroxyacylglutathione hydrolase-like"/>
    <property type="match status" value="1"/>
</dbReference>
<protein>
    <submittedName>
        <fullName evidence="3">MBL fold metallo-hydrolase</fullName>
    </submittedName>
</protein>
<dbReference type="InterPro" id="IPR036866">
    <property type="entry name" value="RibonucZ/Hydroxyglut_hydro"/>
</dbReference>
<dbReference type="PANTHER" id="PTHR43084">
    <property type="entry name" value="PERSULFIDE DIOXYGENASE ETHE1"/>
    <property type="match status" value="1"/>
</dbReference>
<dbReference type="Proteomes" id="UP000274695">
    <property type="component" value="Unassembled WGS sequence"/>
</dbReference>
<dbReference type="SMART" id="SM00849">
    <property type="entry name" value="Lactamase_B"/>
    <property type="match status" value="1"/>
</dbReference>
<comment type="caution">
    <text evidence="3">The sequence shown here is derived from an EMBL/GenBank/DDBJ whole genome shotgun (WGS) entry which is preliminary data.</text>
</comment>
<sequence length="297" mass="33137">MTTLPFKTDMNTKPEVIAFFDEPTNTFTYVVKDPGSNACAVVDSVMEIDYAAGRLSLNGADKVIDYIRNQNLELQWIIETHVHADHLSAAPYIQEQLGGKIGIGAEITTVQNTFGKIFNEGTEFCRDGSQFDHLFNDGDEYMVGEMRCHALHTPGHTPACMTHIMGDAGFVGDTLFMPDGGSARADFPGGDAKILYRSIQRILSLPDELRLFMCHDYMPNGRNVEYQTTVIQERENNIHVHQGVSETDFVAMREKRDATLGMPRLILPSLQVNMRAGHLPKADTNDVVYLKLPLNLL</sequence>
<evidence type="ECO:0000313" key="3">
    <source>
        <dbReference type="EMBL" id="RNL66327.1"/>
    </source>
</evidence>
<dbReference type="InterPro" id="IPR044528">
    <property type="entry name" value="POD-like_MBL-fold"/>
</dbReference>
<dbReference type="Pfam" id="PF00753">
    <property type="entry name" value="Lactamase_B"/>
    <property type="match status" value="1"/>
</dbReference>
<evidence type="ECO:0000259" key="2">
    <source>
        <dbReference type="SMART" id="SM00849"/>
    </source>
</evidence>
<feature type="domain" description="Metallo-beta-lactamase" evidence="2">
    <location>
        <begin position="25"/>
        <end position="215"/>
    </location>
</feature>
<dbReference type="SUPFAM" id="SSF56281">
    <property type="entry name" value="Metallo-hydrolase/oxidoreductase"/>
    <property type="match status" value="1"/>
</dbReference>
<organism evidence="3 4">
    <name type="scientific">Zhongshania marina</name>
    <dbReference type="NCBI Taxonomy" id="2304603"/>
    <lineage>
        <taxon>Bacteria</taxon>
        <taxon>Pseudomonadati</taxon>
        <taxon>Pseudomonadota</taxon>
        <taxon>Gammaproteobacteria</taxon>
        <taxon>Cellvibrionales</taxon>
        <taxon>Spongiibacteraceae</taxon>
        <taxon>Zhongshania</taxon>
    </lineage>
</organism>
<dbReference type="InterPro" id="IPR001279">
    <property type="entry name" value="Metallo-B-lactamas"/>
</dbReference>
<evidence type="ECO:0000256" key="1">
    <source>
        <dbReference type="ARBA" id="ARBA00022723"/>
    </source>
</evidence>
<evidence type="ECO:0000313" key="4">
    <source>
        <dbReference type="Proteomes" id="UP000274695"/>
    </source>
</evidence>
<dbReference type="PANTHER" id="PTHR43084:SF1">
    <property type="entry name" value="PERSULFIDE DIOXYGENASE ETHE1, MITOCHONDRIAL"/>
    <property type="match status" value="1"/>
</dbReference>
<name>A0ABX9W4Q7_9GAMM</name>
<proteinExistence type="predicted"/>
<accession>A0ABX9W4Q7</accession>
<gene>
    <name evidence="3" type="ORF">D0911_04630</name>
</gene>
<dbReference type="CDD" id="cd07724">
    <property type="entry name" value="POD-like_MBL-fold"/>
    <property type="match status" value="1"/>
</dbReference>
<keyword evidence="4" id="KW-1185">Reference proteome</keyword>
<keyword evidence="1" id="KW-0479">Metal-binding</keyword>
<dbReference type="InterPro" id="IPR051682">
    <property type="entry name" value="Mito_Persulfide_Diox"/>
</dbReference>